<feature type="chain" id="PRO_5045547189" description="Peptidase S1 domain-containing protein" evidence="3">
    <location>
        <begin position="24"/>
        <end position="365"/>
    </location>
</feature>
<reference evidence="5 6" key="1">
    <citation type="journal article" date="2019" name="Int. J. Syst. Evol. Microbiol.">
        <title>The Global Catalogue of Microorganisms (GCM) 10K type strain sequencing project: providing services to taxonomists for standard genome sequencing and annotation.</title>
        <authorList>
            <consortium name="The Broad Institute Genomics Platform"/>
            <consortium name="The Broad Institute Genome Sequencing Center for Infectious Disease"/>
            <person name="Wu L."/>
            <person name="Ma J."/>
        </authorList>
    </citation>
    <scope>NUCLEOTIDE SEQUENCE [LARGE SCALE GENOMIC DNA]</scope>
    <source>
        <strain evidence="5 6">JCM 14307</strain>
    </source>
</reference>
<dbReference type="CDD" id="cd00190">
    <property type="entry name" value="Tryp_SPc"/>
    <property type="match status" value="1"/>
</dbReference>
<dbReference type="PROSITE" id="PS00135">
    <property type="entry name" value="TRYPSIN_SER"/>
    <property type="match status" value="1"/>
</dbReference>
<dbReference type="Gene3D" id="2.40.10.10">
    <property type="entry name" value="Trypsin-like serine proteases"/>
    <property type="match status" value="1"/>
</dbReference>
<dbReference type="PANTHER" id="PTHR24256">
    <property type="entry name" value="TRYPTASE-RELATED"/>
    <property type="match status" value="1"/>
</dbReference>
<dbReference type="InterPro" id="IPR033116">
    <property type="entry name" value="TRYPSIN_SER"/>
</dbReference>
<dbReference type="PRINTS" id="PR00722">
    <property type="entry name" value="CHYMOTRYPSIN"/>
</dbReference>
<dbReference type="PROSITE" id="PS50240">
    <property type="entry name" value="TRYPSIN_DOM"/>
    <property type="match status" value="1"/>
</dbReference>
<evidence type="ECO:0000313" key="5">
    <source>
        <dbReference type="EMBL" id="GAA1668078.1"/>
    </source>
</evidence>
<dbReference type="InterPro" id="IPR001254">
    <property type="entry name" value="Trypsin_dom"/>
</dbReference>
<dbReference type="RefSeq" id="WP_344145258.1">
    <property type="nucleotide sequence ID" value="NZ_BAAANF010000002.1"/>
</dbReference>
<keyword evidence="2" id="KW-0378">Hydrolase</keyword>
<dbReference type="PROSITE" id="PS00134">
    <property type="entry name" value="TRYPSIN_HIS"/>
    <property type="match status" value="1"/>
</dbReference>
<dbReference type="Gene3D" id="2.60.40.2700">
    <property type="match status" value="1"/>
</dbReference>
<accession>A0ABN2GAF8</accession>
<keyword evidence="3" id="KW-0732">Signal</keyword>
<dbReference type="Proteomes" id="UP001500280">
    <property type="component" value="Unassembled WGS sequence"/>
</dbReference>
<dbReference type="InterPro" id="IPR001314">
    <property type="entry name" value="Peptidase_S1A"/>
</dbReference>
<evidence type="ECO:0000256" key="1">
    <source>
        <dbReference type="ARBA" id="ARBA00023157"/>
    </source>
</evidence>
<sequence>MKRMVVAAAVCLLAAGLTSPAYAMTGGTPARSAEAPWMVGIANVAKKPGEPYLQRYRCGAVLISPTRVLTAGHCLDYAAPGDVEFHIGDKVVQAKAFSTHPGYRMLDSTVDPDNPQAQVAVNDLTIVELARPVRGVRPLPLAQTALRPGTTLTVYGHGITAPPQPGTTYSSVLLKASLHAQPSSVCAAQDKSGAAADPSVLCAQAPGMNVCPGDSGGPVVAREYGRPVLAGLISSGGEIVGKECVQGAINEFTNIPALRAFATQAHPVWAPRLAGTAKITGTPAVGQTLTCSLPGWRNPKPTKAVEYRWVHRKTGSDDWYFEIEGAKAASFTLTKAQSGEDVGCMITAENAGGHTEYLPKPVAVG</sequence>
<dbReference type="SUPFAM" id="SSF50494">
    <property type="entry name" value="Trypsin-like serine proteases"/>
    <property type="match status" value="1"/>
</dbReference>
<dbReference type="Pfam" id="PF00089">
    <property type="entry name" value="Trypsin"/>
    <property type="match status" value="1"/>
</dbReference>
<evidence type="ECO:0000313" key="6">
    <source>
        <dbReference type="Proteomes" id="UP001500280"/>
    </source>
</evidence>
<keyword evidence="6" id="KW-1185">Reference proteome</keyword>
<evidence type="ECO:0000259" key="4">
    <source>
        <dbReference type="PROSITE" id="PS50240"/>
    </source>
</evidence>
<keyword evidence="2" id="KW-0645">Protease</keyword>
<gene>
    <name evidence="5" type="ORF">GCM10009745_08110</name>
</gene>
<evidence type="ECO:0000256" key="3">
    <source>
        <dbReference type="SAM" id="SignalP"/>
    </source>
</evidence>
<feature type="domain" description="Peptidase S1" evidence="4">
    <location>
        <begin position="24"/>
        <end position="275"/>
    </location>
</feature>
<evidence type="ECO:0000256" key="2">
    <source>
        <dbReference type="RuleBase" id="RU363034"/>
    </source>
</evidence>
<organism evidence="5 6">
    <name type="scientific">Kribbella yunnanensis</name>
    <dbReference type="NCBI Taxonomy" id="190194"/>
    <lineage>
        <taxon>Bacteria</taxon>
        <taxon>Bacillati</taxon>
        <taxon>Actinomycetota</taxon>
        <taxon>Actinomycetes</taxon>
        <taxon>Propionibacteriales</taxon>
        <taxon>Kribbellaceae</taxon>
        <taxon>Kribbella</taxon>
    </lineage>
</organism>
<keyword evidence="2" id="KW-0720">Serine protease</keyword>
<protein>
    <recommendedName>
        <fullName evidence="4">Peptidase S1 domain-containing protein</fullName>
    </recommendedName>
</protein>
<dbReference type="SMART" id="SM00020">
    <property type="entry name" value="Tryp_SPc"/>
    <property type="match status" value="1"/>
</dbReference>
<proteinExistence type="predicted"/>
<name>A0ABN2GAF8_9ACTN</name>
<dbReference type="InterPro" id="IPR018114">
    <property type="entry name" value="TRYPSIN_HIS"/>
</dbReference>
<dbReference type="InterPro" id="IPR051487">
    <property type="entry name" value="Ser/Thr_Proteases_Immune/Dev"/>
</dbReference>
<dbReference type="EMBL" id="BAAANF010000002">
    <property type="protein sequence ID" value="GAA1668078.1"/>
    <property type="molecule type" value="Genomic_DNA"/>
</dbReference>
<dbReference type="InterPro" id="IPR043504">
    <property type="entry name" value="Peptidase_S1_PA_chymotrypsin"/>
</dbReference>
<keyword evidence="1" id="KW-1015">Disulfide bond</keyword>
<comment type="caution">
    <text evidence="5">The sequence shown here is derived from an EMBL/GenBank/DDBJ whole genome shotgun (WGS) entry which is preliminary data.</text>
</comment>
<dbReference type="InterPro" id="IPR009003">
    <property type="entry name" value="Peptidase_S1_PA"/>
</dbReference>
<feature type="signal peptide" evidence="3">
    <location>
        <begin position="1"/>
        <end position="23"/>
    </location>
</feature>